<feature type="region of interest" description="Disordered" evidence="16">
    <location>
        <begin position="1002"/>
        <end position="1215"/>
    </location>
</feature>
<keyword evidence="7" id="KW-0819">tRNA processing</keyword>
<feature type="compositionally biased region" description="Basic residues" evidence="16">
    <location>
        <begin position="206"/>
        <end position="218"/>
    </location>
</feature>
<keyword evidence="9" id="KW-0378">Hydrolase</keyword>
<comment type="cofactor">
    <cofactor evidence="1">
        <name>Mg(2+)</name>
        <dbReference type="ChEBI" id="CHEBI:18420"/>
    </cofactor>
</comment>
<evidence type="ECO:0000256" key="5">
    <source>
        <dbReference type="ARBA" id="ARBA00022490"/>
    </source>
</evidence>
<feature type="compositionally biased region" description="Basic and acidic residues" evidence="16">
    <location>
        <begin position="300"/>
        <end position="322"/>
    </location>
</feature>
<dbReference type="SMART" id="SM00316">
    <property type="entry name" value="S1"/>
    <property type="match status" value="1"/>
</dbReference>
<evidence type="ECO:0000256" key="13">
    <source>
        <dbReference type="ARBA" id="ARBA00050524"/>
    </source>
</evidence>
<evidence type="ECO:0000256" key="3">
    <source>
        <dbReference type="ARBA" id="ARBA00004496"/>
    </source>
</evidence>
<organism evidence="18 19">
    <name type="scientific">Nakamurella flavida</name>
    <dbReference type="NCBI Taxonomy" id="363630"/>
    <lineage>
        <taxon>Bacteria</taxon>
        <taxon>Bacillati</taxon>
        <taxon>Actinomycetota</taxon>
        <taxon>Actinomycetes</taxon>
        <taxon>Nakamurellales</taxon>
        <taxon>Nakamurellaceae</taxon>
        <taxon>Nakamurella</taxon>
    </lineage>
</organism>
<dbReference type="InterPro" id="IPR004659">
    <property type="entry name" value="RNase_E/G"/>
</dbReference>
<evidence type="ECO:0000256" key="14">
    <source>
        <dbReference type="ARBA" id="ARBA00066879"/>
    </source>
</evidence>
<evidence type="ECO:0000256" key="2">
    <source>
        <dbReference type="ARBA" id="ARBA00001947"/>
    </source>
</evidence>
<dbReference type="InterPro" id="IPR019307">
    <property type="entry name" value="RNA-bd_AU-1/RNase_E/G"/>
</dbReference>
<dbReference type="Proteomes" id="UP000663801">
    <property type="component" value="Unassembled WGS sequence"/>
</dbReference>
<comment type="similarity">
    <text evidence="4">Belongs to the RNase E/G family.</text>
</comment>
<feature type="compositionally biased region" description="Acidic residues" evidence="16">
    <location>
        <begin position="282"/>
        <end position="299"/>
    </location>
</feature>
<evidence type="ECO:0000256" key="11">
    <source>
        <dbReference type="ARBA" id="ARBA00022842"/>
    </source>
</evidence>
<evidence type="ECO:0000256" key="12">
    <source>
        <dbReference type="ARBA" id="ARBA00022884"/>
    </source>
</evidence>
<evidence type="ECO:0000256" key="4">
    <source>
        <dbReference type="ARBA" id="ARBA00005522"/>
    </source>
</evidence>
<dbReference type="InterPro" id="IPR003029">
    <property type="entry name" value="S1_domain"/>
</dbReference>
<feature type="compositionally biased region" description="Acidic residues" evidence="16">
    <location>
        <begin position="248"/>
        <end position="257"/>
    </location>
</feature>
<reference evidence="18" key="1">
    <citation type="submission" date="2021-01" db="EMBL/GenBank/DDBJ databases">
        <title>KCTC 19127 draft genome.</title>
        <authorList>
            <person name="An D."/>
        </authorList>
    </citation>
    <scope>NUCLEOTIDE SEQUENCE</scope>
    <source>
        <strain evidence="18">KCTC 19127</strain>
    </source>
</reference>
<keyword evidence="11" id="KW-0460">Magnesium</keyword>
<evidence type="ECO:0000256" key="7">
    <source>
        <dbReference type="ARBA" id="ARBA00022694"/>
    </source>
</evidence>
<feature type="compositionally biased region" description="Low complexity" evidence="16">
    <location>
        <begin position="1036"/>
        <end position="1048"/>
    </location>
</feature>
<keyword evidence="8" id="KW-0479">Metal-binding</keyword>
<feature type="region of interest" description="Disordered" evidence="16">
    <location>
        <begin position="862"/>
        <end position="889"/>
    </location>
</feature>
<feature type="region of interest" description="Disordered" evidence="16">
    <location>
        <begin position="100"/>
        <end position="428"/>
    </location>
</feature>
<feature type="compositionally biased region" description="Low complexity" evidence="16">
    <location>
        <begin position="1122"/>
        <end position="1134"/>
    </location>
</feature>
<dbReference type="InterPro" id="IPR012340">
    <property type="entry name" value="NA-bd_OB-fold"/>
</dbReference>
<evidence type="ECO:0000256" key="1">
    <source>
        <dbReference type="ARBA" id="ARBA00001946"/>
    </source>
</evidence>
<dbReference type="GO" id="GO:0008033">
    <property type="term" value="P:tRNA processing"/>
    <property type="evidence" value="ECO:0007669"/>
    <property type="project" value="UniProtKB-KW"/>
</dbReference>
<feature type="compositionally biased region" description="Basic residues" evidence="16">
    <location>
        <begin position="352"/>
        <end position="361"/>
    </location>
</feature>
<dbReference type="Pfam" id="PF10150">
    <property type="entry name" value="RNase_E_G"/>
    <property type="match status" value="1"/>
</dbReference>
<dbReference type="GO" id="GO:0003723">
    <property type="term" value="F:RNA binding"/>
    <property type="evidence" value="ECO:0007669"/>
    <property type="project" value="UniProtKB-KW"/>
</dbReference>
<feature type="compositionally biased region" description="Low complexity" evidence="16">
    <location>
        <begin position="1094"/>
        <end position="1113"/>
    </location>
</feature>
<feature type="compositionally biased region" description="Acidic residues" evidence="16">
    <location>
        <begin position="223"/>
        <end position="239"/>
    </location>
</feature>
<comment type="caution">
    <text evidence="18">The sequence shown here is derived from an EMBL/GenBank/DDBJ whole genome shotgun (WGS) entry which is preliminary data.</text>
</comment>
<feature type="domain" description="S1 motif" evidence="17">
    <location>
        <begin position="482"/>
        <end position="559"/>
    </location>
</feature>
<dbReference type="Gene3D" id="1.10.10.2480">
    <property type="match status" value="1"/>
</dbReference>
<feature type="compositionally biased region" description="Basic and acidic residues" evidence="16">
    <location>
        <begin position="409"/>
        <end position="426"/>
    </location>
</feature>
<protein>
    <recommendedName>
        <fullName evidence="15">Ribonuclease E</fullName>
        <ecNumber evidence="14">3.1.26.12</ecNumber>
    </recommendedName>
</protein>
<keyword evidence="12" id="KW-0694">RNA-binding</keyword>
<evidence type="ECO:0000256" key="16">
    <source>
        <dbReference type="SAM" id="MobiDB-lite"/>
    </source>
</evidence>
<dbReference type="SUPFAM" id="SSF50249">
    <property type="entry name" value="Nucleic acid-binding proteins"/>
    <property type="match status" value="1"/>
</dbReference>
<dbReference type="RefSeq" id="WP_205257195.1">
    <property type="nucleotide sequence ID" value="NZ_BAAAPV010000001.1"/>
</dbReference>
<keyword evidence="6" id="KW-0507">mRNA processing</keyword>
<sequence>MPDVPTTALDEALAALPARPRVHQLAKAAGLTTKQLLPLLAARGITVTSVQAAVDGAVARELLGELVGGAPAAATTAPAPEVPAVPETPPILGAAISPLFLPPAAGETPARATPGDEATDEPAPRRRRGRTPRRAAESDDQATLESTTTDGADAGAPVADSTPPATAETTASTDTSSTDTTSTDTTGDDRGGDEDAAALDDEAGGRGRRRRRGRRGRGRVQDDDSTTTDADDTVGEDGGDAPATAPDSEADTDDAPEEVATGRTPRARRSRRRSGRGGQADTGDDASTDDAAGDDEDEDADRRPGSDGRPAEDSDRGGAARDDDGDDEKDDDEKDRDDKDGEEDDDRTGQGTRRRRRRRRRSTNDDAPHEDDPDNTVVHVREPRAPRTEVALQSAASAASEVQGIRGSTRLEAKRQRRRDSRDSSRRRPAILSEAEFLARRESVERVMAVRQRGDLAQVALLEDGGLVEHFVSRAGTASMIGSIFLGKVQNVLPSMEAAFVDIGRGRNAVLYAGEVNWELAGLHGKARRIETALSSGDTVLAQVSKDPVGHKGARLTTQISLPGRFLVYVPAGGATGISRKLPDTERKRLKGILDRIVPADAGVIIRTAAEGVPEEELIRDVERLTAQWQDITTRAEAKQAAPTQLSEEPDTLIKVIRDLFNSDISALVIDGEQAYDSVKQYVDQVAPELADRVSRYSGDHADVFAAYRVDEQIAKALERKVHLPSGGSLVIDRTEAMTVIDVNTGKYTGSGGNLEETVTKNNLEAAEEVVRQLRLRDIGGIIVVDFIDMVLEANRELVMRRLTECLGRDRSRHQVAEVTSLGLVQMTRKRMGTGLVEAFSEPCPTCHGRGVVLHDEPVDPATIEEAPQERRAPKARRGRGREVADTPPVRTVPVAAVRPPDLRGPKPRTRREETGEDLLELVADLDGRSSEGTPAGTDASHEIEPLDLTALGLDALIPEAEAELVDDGPATAVDAGPAEVPDAPTMELGADEVGAVEIAVPAGADATDDGERPGRGRRGARRGRPTQDDSWSRDAAASAAVAAVQSAGPSSLATVERPVRRSNRIAGAPDTSTDAEAGRADRSPVPETGTSGPSESAVATPAAAAATEPAAARPRRRRAAGRPAGAPATAAAVDIVLTPPTEVRVDPAPATPPPAAPGDSQQADTPQTDSQQTEAPQVGTDTPAAAAAPRRRRAASRPAGPAATVPAPDTAGPA</sequence>
<evidence type="ECO:0000313" key="18">
    <source>
        <dbReference type="EMBL" id="MBM9477099.1"/>
    </source>
</evidence>
<dbReference type="Gene3D" id="2.40.50.140">
    <property type="entry name" value="Nucleic acid-binding proteins"/>
    <property type="match status" value="1"/>
</dbReference>
<feature type="compositionally biased region" description="Polar residues" evidence="16">
    <location>
        <begin position="141"/>
        <end position="150"/>
    </location>
</feature>
<evidence type="ECO:0000256" key="15">
    <source>
        <dbReference type="ARBA" id="ARBA00072999"/>
    </source>
</evidence>
<feature type="compositionally biased region" description="Basic residues" evidence="16">
    <location>
        <begin position="265"/>
        <end position="275"/>
    </location>
</feature>
<keyword evidence="5" id="KW-0963">Cytoplasm</keyword>
<evidence type="ECO:0000256" key="8">
    <source>
        <dbReference type="ARBA" id="ARBA00022723"/>
    </source>
</evidence>
<dbReference type="EC" id="3.1.26.12" evidence="14"/>
<evidence type="ECO:0000256" key="10">
    <source>
        <dbReference type="ARBA" id="ARBA00022833"/>
    </source>
</evidence>
<evidence type="ECO:0000313" key="19">
    <source>
        <dbReference type="Proteomes" id="UP000663801"/>
    </source>
</evidence>
<dbReference type="GO" id="GO:0008995">
    <property type="term" value="F:ribonuclease E activity"/>
    <property type="evidence" value="ECO:0007669"/>
    <property type="project" value="UniProtKB-EC"/>
</dbReference>
<comment type="cofactor">
    <cofactor evidence="2">
        <name>Zn(2+)</name>
        <dbReference type="ChEBI" id="CHEBI:29105"/>
    </cofactor>
</comment>
<dbReference type="CDD" id="cd04453">
    <property type="entry name" value="S1_RNase_E"/>
    <property type="match status" value="1"/>
</dbReference>
<dbReference type="FunFam" id="2.40.50.140:FF:000066">
    <property type="entry name" value="Ribonuclease E"/>
    <property type="match status" value="1"/>
</dbReference>
<evidence type="ECO:0000259" key="17">
    <source>
        <dbReference type="PROSITE" id="PS50126"/>
    </source>
</evidence>
<dbReference type="NCBIfam" id="TIGR00757">
    <property type="entry name" value="RNaseEG"/>
    <property type="match status" value="1"/>
</dbReference>
<accession>A0A938YKZ9</accession>
<dbReference type="PANTHER" id="PTHR30001:SF0">
    <property type="entry name" value="RIBONUCLEASE G"/>
    <property type="match status" value="1"/>
</dbReference>
<gene>
    <name evidence="18" type="ORF">JL107_11630</name>
</gene>
<feature type="compositionally biased region" description="Basic residues" evidence="16">
    <location>
        <begin position="1016"/>
        <end position="1025"/>
    </location>
</feature>
<proteinExistence type="inferred from homology"/>
<dbReference type="PANTHER" id="PTHR30001">
    <property type="entry name" value="RIBONUCLEASE"/>
    <property type="match status" value="1"/>
</dbReference>
<feature type="compositionally biased region" description="Low complexity" evidence="16">
    <location>
        <begin position="165"/>
        <end position="185"/>
    </location>
</feature>
<feature type="compositionally biased region" description="Acidic residues" evidence="16">
    <location>
        <begin position="191"/>
        <end position="202"/>
    </location>
</feature>
<dbReference type="GO" id="GO:0006397">
    <property type="term" value="P:mRNA processing"/>
    <property type="evidence" value="ECO:0007669"/>
    <property type="project" value="UniProtKB-KW"/>
</dbReference>
<keyword evidence="10" id="KW-0862">Zinc</keyword>
<dbReference type="GO" id="GO:0046872">
    <property type="term" value="F:metal ion binding"/>
    <property type="evidence" value="ECO:0007669"/>
    <property type="project" value="UniProtKB-KW"/>
</dbReference>
<dbReference type="PROSITE" id="PS50126">
    <property type="entry name" value="S1"/>
    <property type="match status" value="1"/>
</dbReference>
<name>A0A938YKZ9_9ACTN</name>
<evidence type="ECO:0000256" key="6">
    <source>
        <dbReference type="ARBA" id="ARBA00022664"/>
    </source>
</evidence>
<dbReference type="GO" id="GO:0006364">
    <property type="term" value="P:rRNA processing"/>
    <property type="evidence" value="ECO:0007669"/>
    <property type="project" value="TreeGrafter"/>
</dbReference>
<dbReference type="AlphaFoldDB" id="A0A938YKZ9"/>
<feature type="compositionally biased region" description="Polar residues" evidence="16">
    <location>
        <begin position="1160"/>
        <end position="1176"/>
    </location>
</feature>
<dbReference type="EMBL" id="JAERWL010000009">
    <property type="protein sequence ID" value="MBM9477099.1"/>
    <property type="molecule type" value="Genomic_DNA"/>
</dbReference>
<comment type="catalytic activity">
    <reaction evidence="13">
        <text>Endonucleolytic cleavage of single-stranded RNA in A- and U-rich regions.</text>
        <dbReference type="EC" id="3.1.26.12"/>
    </reaction>
</comment>
<comment type="subcellular location">
    <subcellularLocation>
        <location evidence="3">Cytoplasm</location>
    </subcellularLocation>
</comment>
<feature type="compositionally biased region" description="Acidic residues" evidence="16">
    <location>
        <begin position="323"/>
        <end position="346"/>
    </location>
</feature>
<keyword evidence="19" id="KW-1185">Reference proteome</keyword>
<evidence type="ECO:0000256" key="9">
    <source>
        <dbReference type="ARBA" id="ARBA00022801"/>
    </source>
</evidence>
<dbReference type="GO" id="GO:0005737">
    <property type="term" value="C:cytoplasm"/>
    <property type="evidence" value="ECO:0007669"/>
    <property type="project" value="UniProtKB-SubCell"/>
</dbReference>